<dbReference type="InterPro" id="IPR006162">
    <property type="entry name" value="Ppantetheine_attach_site"/>
</dbReference>
<dbReference type="InterPro" id="IPR011004">
    <property type="entry name" value="Trimer_LpxA-like_sf"/>
</dbReference>
<feature type="transmembrane region" description="Helical" evidence="3">
    <location>
        <begin position="878"/>
        <end position="903"/>
    </location>
</feature>
<dbReference type="InterPro" id="IPR045851">
    <property type="entry name" value="AMP-bd_C_sf"/>
</dbReference>
<dbReference type="GO" id="GO:0031177">
    <property type="term" value="F:phosphopantetheine binding"/>
    <property type="evidence" value="ECO:0007669"/>
    <property type="project" value="TreeGrafter"/>
</dbReference>
<feature type="transmembrane region" description="Helical" evidence="3">
    <location>
        <begin position="681"/>
        <end position="706"/>
    </location>
</feature>
<dbReference type="PROSITE" id="PS00012">
    <property type="entry name" value="PHOSPHOPANTETHEINE"/>
    <property type="match status" value="1"/>
</dbReference>
<dbReference type="GO" id="GO:0005737">
    <property type="term" value="C:cytoplasm"/>
    <property type="evidence" value="ECO:0007669"/>
    <property type="project" value="TreeGrafter"/>
</dbReference>
<evidence type="ECO:0000259" key="4">
    <source>
        <dbReference type="PROSITE" id="PS50075"/>
    </source>
</evidence>
<dbReference type="CDD" id="cd05930">
    <property type="entry name" value="A_NRPS"/>
    <property type="match status" value="1"/>
</dbReference>
<dbReference type="PROSITE" id="PS00455">
    <property type="entry name" value="AMP_BINDING"/>
    <property type="match status" value="1"/>
</dbReference>
<dbReference type="Gene3D" id="2.160.10.10">
    <property type="entry name" value="Hexapeptide repeat proteins"/>
    <property type="match status" value="2"/>
</dbReference>
<comment type="caution">
    <text evidence="5">The sequence shown here is derived from an EMBL/GenBank/DDBJ whole genome shotgun (WGS) entry which is preliminary data.</text>
</comment>
<feature type="transmembrane region" description="Helical" evidence="3">
    <location>
        <begin position="1167"/>
        <end position="1189"/>
    </location>
</feature>
<dbReference type="Proteomes" id="UP000634011">
    <property type="component" value="Unassembled WGS sequence"/>
</dbReference>
<dbReference type="PROSITE" id="PS50075">
    <property type="entry name" value="CARRIER"/>
    <property type="match status" value="1"/>
</dbReference>
<dbReference type="Pfam" id="PF13193">
    <property type="entry name" value="AMP-binding_C"/>
    <property type="match status" value="1"/>
</dbReference>
<feature type="domain" description="Carrier" evidence="4">
    <location>
        <begin position="539"/>
        <end position="616"/>
    </location>
</feature>
<keyword evidence="2" id="KW-0597">Phosphoprotein</keyword>
<dbReference type="InterPro" id="IPR012728">
    <property type="entry name" value="Pls/PosA_C"/>
</dbReference>
<dbReference type="InterPro" id="IPR000873">
    <property type="entry name" value="AMP-dep_synth/lig_dom"/>
</dbReference>
<gene>
    <name evidence="5" type="ORF">H8K32_02400</name>
</gene>
<dbReference type="Gene3D" id="3.30.300.30">
    <property type="match status" value="1"/>
</dbReference>
<keyword evidence="3" id="KW-1133">Transmembrane helix</keyword>
<dbReference type="NCBIfam" id="TIGR02353">
    <property type="entry name" value="NRPS_term_dom"/>
    <property type="match status" value="1"/>
</dbReference>
<keyword evidence="3" id="KW-0812">Transmembrane</keyword>
<dbReference type="Gene3D" id="1.10.1200.10">
    <property type="entry name" value="ACP-like"/>
    <property type="match status" value="1"/>
</dbReference>
<dbReference type="InterPro" id="IPR010071">
    <property type="entry name" value="AA_adenyl_dom"/>
</dbReference>
<keyword evidence="6" id="KW-1185">Reference proteome</keyword>
<organism evidence="5 6">
    <name type="scientific">Undibacterium jejuense</name>
    <dbReference type="NCBI Taxonomy" id="1344949"/>
    <lineage>
        <taxon>Bacteria</taxon>
        <taxon>Pseudomonadati</taxon>
        <taxon>Pseudomonadota</taxon>
        <taxon>Betaproteobacteria</taxon>
        <taxon>Burkholderiales</taxon>
        <taxon>Oxalobacteraceae</taxon>
        <taxon>Undibacterium</taxon>
    </lineage>
</organism>
<dbReference type="RefSeq" id="WP_186910848.1">
    <property type="nucleotide sequence ID" value="NZ_JACOFV010000001.1"/>
</dbReference>
<dbReference type="Pfam" id="PF00550">
    <property type="entry name" value="PP-binding"/>
    <property type="match status" value="1"/>
</dbReference>
<name>A0A923KHH8_9BURK</name>
<dbReference type="GO" id="GO:0044550">
    <property type="term" value="P:secondary metabolite biosynthetic process"/>
    <property type="evidence" value="ECO:0007669"/>
    <property type="project" value="TreeGrafter"/>
</dbReference>
<sequence>MSLLSSTQLNTQILYGESNASLIRQETLADLLENTARRIPEKIALEFQQQQITYAELDSRADVVASVLIREGVRPGHIVGLWLPRGIDLLVMQAGIAKTGAAWLPFDADTPIDRIAICLADAQAIGLLSCNDFADVCNGLCCKLWTAEALVSLPQSNLLRREAASPEFPAYVIYTSGSTGKPKGILVNHASICHFLRSENAVLGIEESDKVYQGFSVAFDMSFEEIWISYLVGASLWLAPKEITADPDALPQALEVNQITVLHAVPTLLALFSQDVDSLRLVNLGGEMCPESLVKRFSRPGRQMFNTYGPTEATVSASLAVLHADQPVTIGTPLPNYSMMVIATDIENGLRLLPLGETGELCISGPGVAIGYLGRPELTAEKFLNNPWATVENERRLYRTGDLACIQSDGSIQCLGRADDQIKIRGFRVELGEIEALLAQQHGVGTVAVILRQDQGIDQIMAFMVRDDLPCNHGENELSEAEFKTILRAHLSQLLPPYMVPSRFEFLSEMPRLTSGKIDRNTLKKMELAVALSSGESDTPDNKTEEILFATLNTLFPGQAIRRTADFFVDLGGHSLMAARLVSLLRKHSRFAYFKIADIYQQRSIGKIAELLEVAGAAQDVMSDEQTDWTPPSGWKRWICGAAQALVIPWLVAIRMVQWLAPFFTYHFLTGDPDDSNTRAILFSVATFLLLTLAEFGIAILGKWLIVGRLKAGRYPLWGIAYFRWWLADRLVEAAPTYMLSGSSLYPLWLRALGAKIGKDVTIGSITLRSPDLLDIGDGVSIGSAVNLENARVQHGELILGPITLKKDAYVGSYSVLEGNVCLENGAHLDGQSALADGNVIPAYRVWKGSPAKDYAAFDQDSTQARPLLSHKRAFGEFIFFVTGALLIGALFFVPVFPSFVIIDWFDNADAFPWLQGNSIPFQLTKYFVLAFPATAILILCTALLSAGIRWFILPKLKPGIYKVHGNTYCQKWLVNQIQESSLHVLHGIYATVFAPFWYRLLGAKVGKGAEISTALGVVPDMLTLGDETFIADAVLLGDEEIDVGWMRMQPTVISRRSFVGNGAYIPDGTILPENVLIGVHSCAPDNALMKDGDTWLGSPPIHLPAREETKGFPESLTFKPSFFRRIGRGLVEAFRIIAPHAIVIAVGYTVVLNLMPLAGDDRWMEVFLSLLVAGLLYGVGSFGFVLVFKWLLIYRYKKASVPMWTPFVWLSEGITNLYEGVAIPNFMRYLRGTPWLPIAFNLLGCNIGKGVYLDTTDITEFDCVRIGDYTEINALACPQTHLFEDRVMKIDHVTIGERVYMGARSSVLYGAEVGNGASLGALTLVMKGEFIPANSSWRGCPAAMMT</sequence>
<evidence type="ECO:0000313" key="5">
    <source>
        <dbReference type="EMBL" id="MBC3860937.1"/>
    </source>
</evidence>
<dbReference type="Gene3D" id="3.40.50.12780">
    <property type="entry name" value="N-terminal domain of ligase-like"/>
    <property type="match status" value="1"/>
</dbReference>
<dbReference type="PANTHER" id="PTHR45527">
    <property type="entry name" value="NONRIBOSOMAL PEPTIDE SYNTHETASE"/>
    <property type="match status" value="1"/>
</dbReference>
<dbReference type="InterPro" id="IPR036736">
    <property type="entry name" value="ACP-like_sf"/>
</dbReference>
<evidence type="ECO:0000256" key="1">
    <source>
        <dbReference type="ARBA" id="ARBA00022450"/>
    </source>
</evidence>
<dbReference type="SUPFAM" id="SSF56801">
    <property type="entry name" value="Acetyl-CoA synthetase-like"/>
    <property type="match status" value="1"/>
</dbReference>
<proteinExistence type="predicted"/>
<dbReference type="GO" id="GO:0043041">
    <property type="term" value="P:amino acid activation for nonribosomal peptide biosynthetic process"/>
    <property type="evidence" value="ECO:0007669"/>
    <property type="project" value="TreeGrafter"/>
</dbReference>
<dbReference type="EMBL" id="JACOFV010000001">
    <property type="protein sequence ID" value="MBC3860937.1"/>
    <property type="molecule type" value="Genomic_DNA"/>
</dbReference>
<dbReference type="InterPro" id="IPR042099">
    <property type="entry name" value="ANL_N_sf"/>
</dbReference>
<protein>
    <submittedName>
        <fullName evidence="5">Amino acid adenylation domain-containing protein</fullName>
    </submittedName>
</protein>
<keyword evidence="1" id="KW-0596">Phosphopantetheine</keyword>
<feature type="transmembrane region" description="Helical" evidence="3">
    <location>
        <begin position="1134"/>
        <end position="1155"/>
    </location>
</feature>
<evidence type="ECO:0000256" key="2">
    <source>
        <dbReference type="ARBA" id="ARBA00022553"/>
    </source>
</evidence>
<feature type="transmembrane region" description="Helical" evidence="3">
    <location>
        <begin position="927"/>
        <end position="953"/>
    </location>
</feature>
<dbReference type="NCBIfam" id="TIGR01733">
    <property type="entry name" value="AA-adenyl-dom"/>
    <property type="match status" value="1"/>
</dbReference>
<evidence type="ECO:0000256" key="3">
    <source>
        <dbReference type="SAM" id="Phobius"/>
    </source>
</evidence>
<keyword evidence="3" id="KW-0472">Membrane</keyword>
<reference evidence="5" key="1">
    <citation type="submission" date="2020-08" db="EMBL/GenBank/DDBJ databases">
        <title>Novel species isolated from subtropical streams in China.</title>
        <authorList>
            <person name="Lu H."/>
        </authorList>
    </citation>
    <scope>NUCLEOTIDE SEQUENCE</scope>
    <source>
        <strain evidence="5">KACC 12607</strain>
    </source>
</reference>
<evidence type="ECO:0000313" key="6">
    <source>
        <dbReference type="Proteomes" id="UP000634011"/>
    </source>
</evidence>
<dbReference type="SUPFAM" id="SSF47336">
    <property type="entry name" value="ACP-like"/>
    <property type="match status" value="1"/>
</dbReference>
<dbReference type="InterPro" id="IPR020845">
    <property type="entry name" value="AMP-binding_CS"/>
</dbReference>
<dbReference type="InterPro" id="IPR009081">
    <property type="entry name" value="PP-bd_ACP"/>
</dbReference>
<dbReference type="InterPro" id="IPR025110">
    <property type="entry name" value="AMP-bd_C"/>
</dbReference>
<accession>A0A923KHH8</accession>
<dbReference type="Pfam" id="PF00501">
    <property type="entry name" value="AMP-binding"/>
    <property type="match status" value="1"/>
</dbReference>
<dbReference type="PANTHER" id="PTHR45527:SF1">
    <property type="entry name" value="FATTY ACID SYNTHASE"/>
    <property type="match status" value="1"/>
</dbReference>
<dbReference type="SUPFAM" id="SSF51161">
    <property type="entry name" value="Trimeric LpxA-like enzymes"/>
    <property type="match status" value="3"/>
</dbReference>